<evidence type="ECO:0000259" key="2">
    <source>
        <dbReference type="Pfam" id="PF02625"/>
    </source>
</evidence>
<keyword evidence="5" id="KW-1185">Reference proteome</keyword>
<dbReference type="NCBIfam" id="TIGR03309">
    <property type="entry name" value="matur_yqeB"/>
    <property type="match status" value="1"/>
</dbReference>
<proteinExistence type="predicted"/>
<dbReference type="Gene3D" id="3.40.50.720">
    <property type="entry name" value="NAD(P)-binding Rossmann-like Domain"/>
    <property type="match status" value="1"/>
</dbReference>
<dbReference type="InterPro" id="IPR036291">
    <property type="entry name" value="NAD(P)-bd_dom_sf"/>
</dbReference>
<feature type="domain" description="XdhC Rossmann" evidence="3">
    <location>
        <begin position="507"/>
        <end position="651"/>
    </location>
</feature>
<evidence type="ECO:0000256" key="1">
    <source>
        <dbReference type="SAM" id="MobiDB-lite"/>
    </source>
</evidence>
<dbReference type="Pfam" id="PF02625">
    <property type="entry name" value="XdhC_CoxI"/>
    <property type="match status" value="1"/>
</dbReference>
<dbReference type="Pfam" id="PF13478">
    <property type="entry name" value="XdhC_C"/>
    <property type="match status" value="1"/>
</dbReference>
<dbReference type="RefSeq" id="WP_204793982.1">
    <property type="nucleotide sequence ID" value="NZ_JACSNQ010000029.1"/>
</dbReference>
<evidence type="ECO:0000313" key="4">
    <source>
        <dbReference type="EMBL" id="MBM6775647.1"/>
    </source>
</evidence>
<feature type="region of interest" description="Disordered" evidence="1">
    <location>
        <begin position="265"/>
        <end position="335"/>
    </location>
</feature>
<dbReference type="EMBL" id="JACSNQ010000029">
    <property type="protein sequence ID" value="MBM6775647.1"/>
    <property type="molecule type" value="Genomic_DNA"/>
</dbReference>
<sequence length="669" mass="67439">MLVEIRGAGDIATGVALRLHRAGMQVVMCDLPVPTSIRRTVCFSEAIRLGATEVEGVRGVLCADVAAARAAVQAGEVAVLVDPEAASVPELAPDVLVDAILAKRNLGTRRDMAPVVVGVGPGFTAKVDCDAAVETMRGHYLGRVYYEGSPLPNTAVPGLIGGYAGERVMRAPAAGAFEPCAEIGDEVRAGDVCARVAGEPMRATIDGVVRGLLQAGVQVTVGMKCGDVDPRCHPEYIRTVSDKASAVGGGVLEAILALSQGWDGGRAGAGGASYSRSDGEKDAGGEIAGEKDAGGEIAGEKDAGGEIAGERGAGKSACDGKGPAGKEGPAGEKSLALGDSLSDPAFVGALVAELEAGRGVALASLLATSGSMPRGAGARLAVLADGRRLGTVGGGALELVATRRAEAVLAGAPSSLEWVSSGRNDMACGGDALLAVRLLTPGDAAALRELATTLATGGRALVEEGWADPAAPTLSAAPVPSTPHALRPGWDEARATYRELACAPARLHVFGAGHVGAALVPAAAAVGFEVHVYDDRPELARPELLPAAASVTCGPFEELAPAAGIGPRDFVVVLTHGHAADELVLRDVLTREDEPAYVGCVGSARKSERSREGLAAAGVDPGRLGRVHMPIGLAIGAATPAEIALAIAAQLVLARARLRGEGPGKGERV</sequence>
<comment type="caution">
    <text evidence="4">The sequence shown here is derived from an EMBL/GenBank/DDBJ whole genome shotgun (WGS) entry which is preliminary data.</text>
</comment>
<dbReference type="Gene3D" id="3.40.630.10">
    <property type="entry name" value="Zn peptidases"/>
    <property type="match status" value="1"/>
</dbReference>
<accession>A0ABS2F509</accession>
<dbReference type="InterPro" id="IPR003777">
    <property type="entry name" value="XdhC_CoxI"/>
</dbReference>
<evidence type="ECO:0000259" key="3">
    <source>
        <dbReference type="Pfam" id="PF13478"/>
    </source>
</evidence>
<feature type="domain" description="XdhC- CoxI" evidence="2">
    <location>
        <begin position="354"/>
        <end position="414"/>
    </location>
</feature>
<evidence type="ECO:0000313" key="5">
    <source>
        <dbReference type="Proteomes" id="UP000712527"/>
    </source>
</evidence>
<reference evidence="4 5" key="1">
    <citation type="journal article" date="2021" name="Sci. Rep.">
        <title>The distribution of antibiotic resistance genes in chicken gut microbiota commensals.</title>
        <authorList>
            <person name="Juricova H."/>
            <person name="Matiasovicova J."/>
            <person name="Kubasova T."/>
            <person name="Cejkova D."/>
            <person name="Rychlik I."/>
        </authorList>
    </citation>
    <scope>NUCLEOTIDE SEQUENCE [LARGE SCALE GENOMIC DNA]</scope>
    <source>
        <strain evidence="4 5">An794</strain>
    </source>
</reference>
<name>A0ABS2F509_9ACTN</name>
<gene>
    <name evidence="4" type="ORF">H9X80_08865</name>
</gene>
<dbReference type="PANTHER" id="PTHR30388:SF6">
    <property type="entry name" value="XANTHINE DEHYDROGENASE SUBUNIT A-RELATED"/>
    <property type="match status" value="1"/>
</dbReference>
<dbReference type="PANTHER" id="PTHR30388">
    <property type="entry name" value="ALDEHYDE OXIDOREDUCTASE MOLYBDENUM COFACTOR ASSEMBLY PROTEIN"/>
    <property type="match status" value="1"/>
</dbReference>
<dbReference type="InterPro" id="IPR017695">
    <property type="entry name" value="Se-dep_Mo_hydrolase_YqeB"/>
</dbReference>
<organism evidence="4 5">
    <name type="scientific">Olsenella profusa</name>
    <dbReference type="NCBI Taxonomy" id="138595"/>
    <lineage>
        <taxon>Bacteria</taxon>
        <taxon>Bacillati</taxon>
        <taxon>Actinomycetota</taxon>
        <taxon>Coriobacteriia</taxon>
        <taxon>Coriobacteriales</taxon>
        <taxon>Atopobiaceae</taxon>
        <taxon>Olsenella</taxon>
    </lineage>
</organism>
<dbReference type="Proteomes" id="UP000712527">
    <property type="component" value="Unassembled WGS sequence"/>
</dbReference>
<dbReference type="InterPro" id="IPR027051">
    <property type="entry name" value="XdhC_Rossmann_dom"/>
</dbReference>
<feature type="compositionally biased region" description="Basic and acidic residues" evidence="1">
    <location>
        <begin position="277"/>
        <end position="313"/>
    </location>
</feature>
<protein>
    <submittedName>
        <fullName evidence="4">EF2563 family selenium-dependent molybdenum hydroxylase system protein</fullName>
    </submittedName>
</protein>
<dbReference type="SUPFAM" id="SSF51735">
    <property type="entry name" value="NAD(P)-binding Rossmann-fold domains"/>
    <property type="match status" value="1"/>
</dbReference>
<dbReference type="InterPro" id="IPR052698">
    <property type="entry name" value="MoCofactor_Util/Proc"/>
</dbReference>